<protein>
    <submittedName>
        <fullName evidence="6">Nitrate ABC transporter</fullName>
    </submittedName>
</protein>
<dbReference type="Pfam" id="PF09084">
    <property type="entry name" value="NMT1"/>
    <property type="match status" value="1"/>
</dbReference>
<proteinExistence type="inferred from homology"/>
<keyword evidence="3 4" id="KW-0732">Signal</keyword>
<feature type="signal peptide" evidence="4">
    <location>
        <begin position="1"/>
        <end position="24"/>
    </location>
</feature>
<dbReference type="SUPFAM" id="SSF53850">
    <property type="entry name" value="Periplasmic binding protein-like II"/>
    <property type="match status" value="1"/>
</dbReference>
<comment type="similarity">
    <text evidence="2">Belongs to the bacterial solute-binding protein SsuA/TauA family.</text>
</comment>
<reference evidence="6 7" key="1">
    <citation type="submission" date="2014-04" db="EMBL/GenBank/DDBJ databases">
        <title>Whole genome sequence of 'Brachyspira hampsonii' D13-03603F2.</title>
        <authorList>
            <person name="Patterson A.H."/>
            <person name="Chaban B."/>
            <person name="Fernando C."/>
            <person name="Harding J.C."/>
            <person name="Hill J.E."/>
        </authorList>
    </citation>
    <scope>NUCLEOTIDE SEQUENCE [LARGE SCALE GENOMIC DNA]</scope>
    <source>
        <strain evidence="6 7">D13-03603F2</strain>
    </source>
</reference>
<keyword evidence="7" id="KW-1185">Reference proteome</keyword>
<comment type="caution">
    <text evidence="6">The sequence shown here is derived from an EMBL/GenBank/DDBJ whole genome shotgun (WGS) entry which is preliminary data.</text>
</comment>
<dbReference type="InterPro" id="IPR015168">
    <property type="entry name" value="SsuA/THI5"/>
</dbReference>
<accession>A0ABX5B3V9</accession>
<evidence type="ECO:0000256" key="2">
    <source>
        <dbReference type="ARBA" id="ARBA00010742"/>
    </source>
</evidence>
<comment type="subcellular location">
    <subcellularLocation>
        <location evidence="1">Periplasm</location>
    </subcellularLocation>
</comment>
<organism evidence="6 7">
    <name type="scientific">Brachyspira murdochii</name>
    <dbReference type="NCBI Taxonomy" id="84378"/>
    <lineage>
        <taxon>Bacteria</taxon>
        <taxon>Pseudomonadati</taxon>
        <taxon>Spirochaetota</taxon>
        <taxon>Spirochaetia</taxon>
        <taxon>Brachyspirales</taxon>
        <taxon>Brachyspiraceae</taxon>
        <taxon>Brachyspira</taxon>
    </lineage>
</organism>
<evidence type="ECO:0000313" key="6">
    <source>
        <dbReference type="EMBL" id="PPS21139.1"/>
    </source>
</evidence>
<feature type="chain" id="PRO_5045972600" evidence="4">
    <location>
        <begin position="25"/>
        <end position="334"/>
    </location>
</feature>
<dbReference type="RefSeq" id="WP_104619048.1">
    <property type="nucleotide sequence ID" value="NZ_JJMJ01000229.1"/>
</dbReference>
<gene>
    <name evidence="6" type="ORF">DJ52_12715</name>
</gene>
<dbReference type="PANTHER" id="PTHR30024">
    <property type="entry name" value="ALIPHATIC SULFONATES-BINDING PROTEIN-RELATED"/>
    <property type="match status" value="1"/>
</dbReference>
<name>A0ABX5B3V9_9SPIR</name>
<evidence type="ECO:0000259" key="5">
    <source>
        <dbReference type="Pfam" id="PF09084"/>
    </source>
</evidence>
<evidence type="ECO:0000313" key="7">
    <source>
        <dbReference type="Proteomes" id="UP000238924"/>
    </source>
</evidence>
<dbReference type="PANTHER" id="PTHR30024:SF47">
    <property type="entry name" value="TAURINE-BINDING PERIPLASMIC PROTEIN"/>
    <property type="match status" value="1"/>
</dbReference>
<dbReference type="Proteomes" id="UP000238924">
    <property type="component" value="Unassembled WGS sequence"/>
</dbReference>
<evidence type="ECO:0000256" key="1">
    <source>
        <dbReference type="ARBA" id="ARBA00004418"/>
    </source>
</evidence>
<evidence type="ECO:0000256" key="4">
    <source>
        <dbReference type="SAM" id="SignalP"/>
    </source>
</evidence>
<sequence length="334" mass="36984">MYKKKIVLLLTLLTVLLISCSNGGKETEVKKTAKIRVGYMPDFSGTSAAAIALEKGFFEEENLDVSLIRFLDGPSEIDAMLLNNLEFAYIGHGAHTLAIYGKVNVLFPNSLSKSEQIIARAQSQINTVSDLRGKTVDTQFGTSSEILLDLALRTLGIDRAELNIVNMDGPTIVSSISNKEIDAAAVQAPYTFNILKNLGNDVKTIATTIDYSDVGAFPSSWIVTPEYQAKNPDIVNRFSRAILKAMNYRSNNMDEAVEIVAKQNNTDTDSVNLEKETAVWLSGMDIQNAYLDGTASKWYKLQQNIFIYTKAITNSVDINSYVQIKYMNDNIFNK</sequence>
<evidence type="ECO:0000256" key="3">
    <source>
        <dbReference type="ARBA" id="ARBA00022729"/>
    </source>
</evidence>
<dbReference type="Gene3D" id="3.40.190.10">
    <property type="entry name" value="Periplasmic binding protein-like II"/>
    <property type="match status" value="2"/>
</dbReference>
<dbReference type="PROSITE" id="PS51257">
    <property type="entry name" value="PROKAR_LIPOPROTEIN"/>
    <property type="match status" value="1"/>
</dbReference>
<feature type="domain" description="SsuA/THI5-like" evidence="5">
    <location>
        <begin position="51"/>
        <end position="256"/>
    </location>
</feature>
<dbReference type="EMBL" id="JJMJ01000229">
    <property type="protein sequence ID" value="PPS21139.1"/>
    <property type="molecule type" value="Genomic_DNA"/>
</dbReference>